<dbReference type="NCBIfam" id="TIGR00645">
    <property type="entry name" value="HI0507"/>
    <property type="match status" value="1"/>
</dbReference>
<protein>
    <submittedName>
        <fullName evidence="8">Uncharacterized protein</fullName>
    </submittedName>
</protein>
<evidence type="ECO:0000256" key="3">
    <source>
        <dbReference type="ARBA" id="ARBA00022475"/>
    </source>
</evidence>
<reference evidence="8" key="1">
    <citation type="submission" date="2018-07" db="EMBL/GenBank/DDBJ databases">
        <authorList>
            <person name="Quirk P.G."/>
            <person name="Krulwich T.A."/>
        </authorList>
    </citation>
    <scope>NUCLEOTIDE SEQUENCE</scope>
</reference>
<keyword evidence="5 7" id="KW-1133">Transmembrane helix</keyword>
<organism evidence="8">
    <name type="scientific">metagenome</name>
    <dbReference type="NCBI Taxonomy" id="256318"/>
    <lineage>
        <taxon>unclassified sequences</taxon>
        <taxon>metagenomes</taxon>
    </lineage>
</organism>
<proteinExistence type="inferred from homology"/>
<keyword evidence="3" id="KW-1003">Cell membrane</keyword>
<evidence type="ECO:0000256" key="7">
    <source>
        <dbReference type="SAM" id="Phobius"/>
    </source>
</evidence>
<keyword evidence="4 7" id="KW-0812">Transmembrane</keyword>
<dbReference type="Pfam" id="PF03350">
    <property type="entry name" value="UPF0114"/>
    <property type="match status" value="1"/>
</dbReference>
<feature type="transmembrane region" description="Helical" evidence="7">
    <location>
        <begin position="55"/>
        <end position="79"/>
    </location>
</feature>
<gene>
    <name evidence="8" type="ORF">DF3PB_3490005</name>
</gene>
<dbReference type="AlphaFoldDB" id="A0A380TEP3"/>
<feature type="transmembrane region" description="Helical" evidence="7">
    <location>
        <begin position="108"/>
        <end position="127"/>
    </location>
</feature>
<dbReference type="GO" id="GO:0005886">
    <property type="term" value="C:plasma membrane"/>
    <property type="evidence" value="ECO:0007669"/>
    <property type="project" value="UniProtKB-SubCell"/>
</dbReference>
<dbReference type="HAMAP" id="MF_00143">
    <property type="entry name" value="UPF0114"/>
    <property type="match status" value="1"/>
</dbReference>
<evidence type="ECO:0000256" key="4">
    <source>
        <dbReference type="ARBA" id="ARBA00022692"/>
    </source>
</evidence>
<evidence type="ECO:0000256" key="5">
    <source>
        <dbReference type="ARBA" id="ARBA00022989"/>
    </source>
</evidence>
<keyword evidence="6 7" id="KW-0472">Membrane</keyword>
<dbReference type="PANTHER" id="PTHR38596">
    <property type="entry name" value="UPF0114 PROTEIN YQHA"/>
    <property type="match status" value="1"/>
</dbReference>
<feature type="transmembrane region" description="Helical" evidence="7">
    <location>
        <begin position="139"/>
        <end position="161"/>
    </location>
</feature>
<dbReference type="InterPro" id="IPR005134">
    <property type="entry name" value="UPF0114"/>
</dbReference>
<dbReference type="PANTHER" id="PTHR38596:SF1">
    <property type="entry name" value="UPF0114 PROTEIN YQHA"/>
    <property type="match status" value="1"/>
</dbReference>
<accession>A0A380TEP3</accession>
<dbReference type="InterPro" id="IPR020761">
    <property type="entry name" value="UPF0114_bac"/>
</dbReference>
<name>A0A380TEP3_9ZZZZ</name>
<comment type="subcellular location">
    <subcellularLocation>
        <location evidence="1">Cell membrane</location>
        <topology evidence="1">Multi-pass membrane protein</topology>
    </subcellularLocation>
</comment>
<sequence>MLERPIERLIFASRWIMAPFYLGLAATLMLLLVKFALHLIEAVPALLGMSDSDLILVILSLIDLCLVGNLLIIVMFSGYENFVSKLDAREHPDWPEWISKIDFGGLKLKLVASIVAISAITLLKSFMDVNKVTPEQLKWQVIVHLTFVVSGVLLAFMDWLADRAHTGEGH</sequence>
<dbReference type="EMBL" id="UIDG01000278">
    <property type="protein sequence ID" value="SUS06925.1"/>
    <property type="molecule type" value="Genomic_DNA"/>
</dbReference>
<evidence type="ECO:0000313" key="8">
    <source>
        <dbReference type="EMBL" id="SUS06925.1"/>
    </source>
</evidence>
<feature type="transmembrane region" description="Helical" evidence="7">
    <location>
        <begin position="20"/>
        <end position="40"/>
    </location>
</feature>
<evidence type="ECO:0000256" key="1">
    <source>
        <dbReference type="ARBA" id="ARBA00004651"/>
    </source>
</evidence>
<evidence type="ECO:0000256" key="6">
    <source>
        <dbReference type="ARBA" id="ARBA00023136"/>
    </source>
</evidence>
<comment type="similarity">
    <text evidence="2">Belongs to the UPF0114 family.</text>
</comment>
<evidence type="ECO:0000256" key="2">
    <source>
        <dbReference type="ARBA" id="ARBA00005774"/>
    </source>
</evidence>